<evidence type="ECO:0000313" key="2">
    <source>
        <dbReference type="Proteomes" id="UP001060085"/>
    </source>
</evidence>
<dbReference type="Proteomes" id="UP001060085">
    <property type="component" value="Linkage Group LG06"/>
</dbReference>
<protein>
    <submittedName>
        <fullName evidence="1">Uncharacterized protein</fullName>
    </submittedName>
</protein>
<proteinExistence type="predicted"/>
<sequence length="892" mass="101357">MAKKKEQSKKQQKRGGVDFKKLKRKVGRKLPPPKNATNTEIKSKAIVLPEQSVASEKTGLAVNKKGLTLKELLQQTSHHNAKVRKDALIGIRDIFLKHPAELKLHRLAAVEKLRERICDDDKLVRETLYKLFKKVILPSCKNDNQGPFISLMMAYIFNAMTHLAIDVRVMAFKFFDLVVQNYPSSFFLYAEKILQNFEDILRKSQFQLQDQSKLESILAGLVHCLTLLPSNKQDDDSSIENEVPQQWILHAFEFDAIDDSSGIPGLTEKLKDLLPILVGCFSSAQSFDCMLFILESIDLVVKFFVHGILKSQKCPLNVLPLYGKSPGSVEWDQILSPAVLNKLWDVFPLKGDKRHFVLNAIITEIFLLLSDWVYPDPALLDNFLGFLESSLIEKISNTNNSMGSVEVFHEKHLIPLISSIPKLSIRVGDAWRSRILKAFTEVFKNCSPESSLKLACLSVLEEILDEEKGCGWLFATDPEMLHYLDIWTSELPLLLVLLDDKHPVSSKAILHLQLKIGKAAILNISLTQNYDQMQESFKDFYSTSLDGKGVSGPFMRLTRDIQELSLSCLHYFSSLHFRLLQSLATCCLSKDMDPFLVFRIVEVLHSTYKAGNVLISDYISFLITLLSRFTVYPEEIRPAKGQQGISNRETYRALTNIVSSSLSQIGDEYLVLQILEKTILEHMSLKLPVDNISGLLRVLITLDSKPTRLSEVNIIKLSHVLTGYLIHIASCIQDDREPSAIEKINDSCYYLLPCFFLFDRSSNLLYLFLNSLKSLIAEEVPLLSPHHTQTKINHSNGICTILYLLLLLLEDIKMKRVLLSHKTQIESITQEVAKLQSSKEWNISIEESHKIGKALSCLELELLDHSMDDSLENLQRERSSERSGDWRTVQAR</sequence>
<organism evidence="1 2">
    <name type="scientific">Catharanthus roseus</name>
    <name type="common">Madagascar periwinkle</name>
    <name type="synonym">Vinca rosea</name>
    <dbReference type="NCBI Taxonomy" id="4058"/>
    <lineage>
        <taxon>Eukaryota</taxon>
        <taxon>Viridiplantae</taxon>
        <taxon>Streptophyta</taxon>
        <taxon>Embryophyta</taxon>
        <taxon>Tracheophyta</taxon>
        <taxon>Spermatophyta</taxon>
        <taxon>Magnoliopsida</taxon>
        <taxon>eudicotyledons</taxon>
        <taxon>Gunneridae</taxon>
        <taxon>Pentapetalae</taxon>
        <taxon>asterids</taxon>
        <taxon>lamiids</taxon>
        <taxon>Gentianales</taxon>
        <taxon>Apocynaceae</taxon>
        <taxon>Rauvolfioideae</taxon>
        <taxon>Vinceae</taxon>
        <taxon>Catharanthinae</taxon>
        <taxon>Catharanthus</taxon>
    </lineage>
</organism>
<name>A0ACC0AE63_CATRO</name>
<dbReference type="EMBL" id="CM044706">
    <property type="protein sequence ID" value="KAI5658924.1"/>
    <property type="molecule type" value="Genomic_DNA"/>
</dbReference>
<comment type="caution">
    <text evidence="1">The sequence shown here is derived from an EMBL/GenBank/DDBJ whole genome shotgun (WGS) entry which is preliminary data.</text>
</comment>
<reference evidence="2" key="1">
    <citation type="journal article" date="2023" name="Nat. Plants">
        <title>Single-cell RNA sequencing provides a high-resolution roadmap for understanding the multicellular compartmentation of specialized metabolism.</title>
        <authorList>
            <person name="Sun S."/>
            <person name="Shen X."/>
            <person name="Li Y."/>
            <person name="Li Y."/>
            <person name="Wang S."/>
            <person name="Li R."/>
            <person name="Zhang H."/>
            <person name="Shen G."/>
            <person name="Guo B."/>
            <person name="Wei J."/>
            <person name="Xu J."/>
            <person name="St-Pierre B."/>
            <person name="Chen S."/>
            <person name="Sun C."/>
        </authorList>
    </citation>
    <scope>NUCLEOTIDE SEQUENCE [LARGE SCALE GENOMIC DNA]</scope>
</reference>
<evidence type="ECO:0000313" key="1">
    <source>
        <dbReference type="EMBL" id="KAI5658924.1"/>
    </source>
</evidence>
<accession>A0ACC0AE63</accession>
<keyword evidence="2" id="KW-1185">Reference proteome</keyword>
<gene>
    <name evidence="1" type="ORF">M9H77_27717</name>
</gene>